<dbReference type="Proteomes" id="UP001056012">
    <property type="component" value="Chromosome 6"/>
</dbReference>
<protein>
    <submittedName>
        <fullName evidence="1">Uncharacterized protein</fullName>
    </submittedName>
</protein>
<name>A0A9Q8ZEE2_CURCL</name>
<evidence type="ECO:0000313" key="1">
    <source>
        <dbReference type="EMBL" id="USP80700.1"/>
    </source>
</evidence>
<keyword evidence="2" id="KW-1185">Reference proteome</keyword>
<organism evidence="1 2">
    <name type="scientific">Curvularia clavata</name>
    <dbReference type="NCBI Taxonomy" id="95742"/>
    <lineage>
        <taxon>Eukaryota</taxon>
        <taxon>Fungi</taxon>
        <taxon>Dikarya</taxon>
        <taxon>Ascomycota</taxon>
        <taxon>Pezizomycotina</taxon>
        <taxon>Dothideomycetes</taxon>
        <taxon>Pleosporomycetidae</taxon>
        <taxon>Pleosporales</taxon>
        <taxon>Pleosporineae</taxon>
        <taxon>Pleosporaceae</taxon>
        <taxon>Curvularia</taxon>
    </lineage>
</organism>
<dbReference type="AlphaFoldDB" id="A0A9Q8ZEE2"/>
<accession>A0A9Q8ZEE2</accession>
<evidence type="ECO:0000313" key="2">
    <source>
        <dbReference type="Proteomes" id="UP001056012"/>
    </source>
</evidence>
<dbReference type="Gene3D" id="3.40.50.300">
    <property type="entry name" value="P-loop containing nucleotide triphosphate hydrolases"/>
    <property type="match status" value="1"/>
</dbReference>
<dbReference type="PANTHER" id="PTHR48312">
    <property type="match status" value="1"/>
</dbReference>
<sequence length="335" mass="38349">MPGAITTEHHDNDATASPSLRGIYHLTHPRSASNLFQNMMAKQPGFQYSGYKLFDAAFGLMAQLERGPLSGWPEEERKKMYENFEKGFETMQDEIDEAERNGKKVLLKEHTRFLYAPDRLMRCIYKDDTVEPLIIHERGVPANTPHTNPTSLPDSFLLQFQPIFQIRNPVLMFPSLVRAQMDINFVSRPRDLVCQLMLNLHAPRALYDWYAEQSATSHIIPRVIDADDVMNDPATVRLLCTQTGMDPDAVVYEWEERVVEDPRQARFLSTISKSKGVIKGLDAQGKTVESEMEKWVAEWGREDAEEMARLVRDAMPDYEYLYSKRTKAGGKSVGE</sequence>
<dbReference type="VEuPathDB" id="FungiDB:yc1106_07974"/>
<dbReference type="PANTHER" id="PTHR48312:SF1">
    <property type="entry name" value="SULFOTRANSFERASE"/>
    <property type="match status" value="1"/>
</dbReference>
<dbReference type="SUPFAM" id="SSF52540">
    <property type="entry name" value="P-loop containing nucleoside triphosphate hydrolases"/>
    <property type="match status" value="1"/>
</dbReference>
<reference evidence="1" key="1">
    <citation type="submission" date="2021-12" db="EMBL/GenBank/DDBJ databases">
        <title>Curvularia clavata genome.</title>
        <authorList>
            <person name="Cao Y."/>
        </authorList>
    </citation>
    <scope>NUCLEOTIDE SEQUENCE</scope>
    <source>
        <strain evidence="1">Yc1106</strain>
    </source>
</reference>
<gene>
    <name evidence="1" type="ORF">yc1106_07974</name>
</gene>
<proteinExistence type="predicted"/>
<dbReference type="OrthoDB" id="3650366at2759"/>
<dbReference type="EMBL" id="CP089279">
    <property type="protein sequence ID" value="USP80700.1"/>
    <property type="molecule type" value="Genomic_DNA"/>
</dbReference>
<dbReference type="InterPro" id="IPR027417">
    <property type="entry name" value="P-loop_NTPase"/>
</dbReference>